<dbReference type="OrthoDB" id="116923at2157"/>
<gene>
    <name evidence="2" type="ORF">DK846_07130</name>
</gene>
<feature type="region of interest" description="Disordered" evidence="1">
    <location>
        <begin position="224"/>
        <end position="262"/>
    </location>
</feature>
<evidence type="ECO:0000256" key="1">
    <source>
        <dbReference type="SAM" id="MobiDB-lite"/>
    </source>
</evidence>
<sequence>MSLRSRIIIILLVVAALICSADAYIITIDAPDQVNLGSPLTVTGETSFPENTYFDIVLFYSKYTAGEVARQKVIVDQSRLFRSDFETRDLQKGQYKVEIHNIVSDGKEFVESSLGSSSVTRRVVMIVDRSDELTLESSQTQDIGSALVVTGKIKDLNNGVITLRAFGPDNFTFGPQQLITSSGYADKDGHFSTKIPVTQAGEYQVSLSDKGGFIGELSFNVTGGENSTPTVKETQTPTITQTPVSNETQKDPTQTPLPTPTRSPLPGFIGVCSVIIAFVLHQRE</sequence>
<organism evidence="2 3">
    <name type="scientific">Methanospirillum lacunae</name>
    <dbReference type="NCBI Taxonomy" id="668570"/>
    <lineage>
        <taxon>Archaea</taxon>
        <taxon>Methanobacteriati</taxon>
        <taxon>Methanobacteriota</taxon>
        <taxon>Stenosarchaea group</taxon>
        <taxon>Methanomicrobia</taxon>
        <taxon>Methanomicrobiales</taxon>
        <taxon>Methanospirillaceae</taxon>
        <taxon>Methanospirillum</taxon>
    </lineage>
</organism>
<accession>A0A2V2N4M9</accession>
<protein>
    <submittedName>
        <fullName evidence="2">Uncharacterized protein</fullName>
    </submittedName>
</protein>
<feature type="compositionally biased region" description="Polar residues" evidence="1">
    <location>
        <begin position="224"/>
        <end position="247"/>
    </location>
</feature>
<keyword evidence="3" id="KW-1185">Reference proteome</keyword>
<dbReference type="AlphaFoldDB" id="A0A2V2N4M9"/>
<dbReference type="GeneID" id="97548585"/>
<reference evidence="2 3" key="1">
    <citation type="submission" date="2018-05" db="EMBL/GenBank/DDBJ databases">
        <title>Draft genome of Methanospirillum lacunae Ki8-1.</title>
        <authorList>
            <person name="Dueholm M.S."/>
            <person name="Nielsen P.H."/>
            <person name="Bakmann L.F."/>
            <person name="Otzen D.E."/>
        </authorList>
    </citation>
    <scope>NUCLEOTIDE SEQUENCE [LARGE SCALE GENOMIC DNA]</scope>
    <source>
        <strain evidence="2 3">Ki8-1</strain>
    </source>
</reference>
<dbReference type="EMBL" id="QGMY01000006">
    <property type="protein sequence ID" value="PWR72716.1"/>
    <property type="molecule type" value="Genomic_DNA"/>
</dbReference>
<evidence type="ECO:0000313" key="3">
    <source>
        <dbReference type="Proteomes" id="UP000245657"/>
    </source>
</evidence>
<comment type="caution">
    <text evidence="2">The sequence shown here is derived from an EMBL/GenBank/DDBJ whole genome shotgun (WGS) entry which is preliminary data.</text>
</comment>
<evidence type="ECO:0000313" key="2">
    <source>
        <dbReference type="EMBL" id="PWR72716.1"/>
    </source>
</evidence>
<dbReference type="Proteomes" id="UP000245657">
    <property type="component" value="Unassembled WGS sequence"/>
</dbReference>
<proteinExistence type="predicted"/>
<dbReference type="RefSeq" id="WP_109968227.1">
    <property type="nucleotide sequence ID" value="NZ_CP176093.1"/>
</dbReference>
<name>A0A2V2N4M9_9EURY</name>